<evidence type="ECO:0000313" key="6">
    <source>
        <dbReference type="Proteomes" id="UP001341840"/>
    </source>
</evidence>
<keyword evidence="3" id="KW-0949">S-adenosyl-L-methionine</keyword>
<sequence>MPSCGMVNGFAFWFVADFSGLPNSDINPKKAPLLFTGPDNPRTHWEQTLIYFTDPIEVEQRQTIKGSVKLSHCQRNNRFIDVRLELSANDISLTKECTVG</sequence>
<dbReference type="Proteomes" id="UP001341840">
    <property type="component" value="Unassembled WGS sequence"/>
</dbReference>
<keyword evidence="1" id="KW-0489">Methyltransferase</keyword>
<reference evidence="5 6" key="1">
    <citation type="journal article" date="2023" name="Plants (Basel)">
        <title>Bridging the Gap: Combining Genomics and Transcriptomics Approaches to Understand Stylosanthes scabra, an Orphan Legume from the Brazilian Caatinga.</title>
        <authorList>
            <person name="Ferreira-Neto J.R.C."/>
            <person name="da Silva M.D."/>
            <person name="Binneck E."/>
            <person name="de Melo N.F."/>
            <person name="da Silva R.H."/>
            <person name="de Melo A.L.T.M."/>
            <person name="Pandolfi V."/>
            <person name="Bustamante F.O."/>
            <person name="Brasileiro-Vidal A.C."/>
            <person name="Benko-Iseppon A.M."/>
        </authorList>
    </citation>
    <scope>NUCLEOTIDE SEQUENCE [LARGE SCALE GENOMIC DNA]</scope>
    <source>
        <tissue evidence="5">Leaves</tissue>
    </source>
</reference>
<dbReference type="EMBL" id="JASCZI010122795">
    <property type="protein sequence ID" value="MED6164744.1"/>
    <property type="molecule type" value="Genomic_DNA"/>
</dbReference>
<protein>
    <recommendedName>
        <fullName evidence="4">Protein arginine N-methyltransferase domain-containing protein</fullName>
    </recommendedName>
</protein>
<keyword evidence="6" id="KW-1185">Reference proteome</keyword>
<gene>
    <name evidence="5" type="ORF">PIB30_093117</name>
</gene>
<dbReference type="InterPro" id="IPR055135">
    <property type="entry name" value="PRMT_dom"/>
</dbReference>
<evidence type="ECO:0000259" key="4">
    <source>
        <dbReference type="Pfam" id="PF22528"/>
    </source>
</evidence>
<evidence type="ECO:0000256" key="1">
    <source>
        <dbReference type="ARBA" id="ARBA00022603"/>
    </source>
</evidence>
<name>A0ABU6UV57_9FABA</name>
<proteinExistence type="predicted"/>
<dbReference type="Gene3D" id="2.70.160.11">
    <property type="entry name" value="Hnrnp arginine n-methyltransferase1"/>
    <property type="match status" value="1"/>
</dbReference>
<organism evidence="5 6">
    <name type="scientific">Stylosanthes scabra</name>
    <dbReference type="NCBI Taxonomy" id="79078"/>
    <lineage>
        <taxon>Eukaryota</taxon>
        <taxon>Viridiplantae</taxon>
        <taxon>Streptophyta</taxon>
        <taxon>Embryophyta</taxon>
        <taxon>Tracheophyta</taxon>
        <taxon>Spermatophyta</taxon>
        <taxon>Magnoliopsida</taxon>
        <taxon>eudicotyledons</taxon>
        <taxon>Gunneridae</taxon>
        <taxon>Pentapetalae</taxon>
        <taxon>rosids</taxon>
        <taxon>fabids</taxon>
        <taxon>Fabales</taxon>
        <taxon>Fabaceae</taxon>
        <taxon>Papilionoideae</taxon>
        <taxon>50 kb inversion clade</taxon>
        <taxon>dalbergioids sensu lato</taxon>
        <taxon>Dalbergieae</taxon>
        <taxon>Pterocarpus clade</taxon>
        <taxon>Stylosanthes</taxon>
    </lineage>
</organism>
<comment type="caution">
    <text evidence="5">The sequence shown here is derived from an EMBL/GenBank/DDBJ whole genome shotgun (WGS) entry which is preliminary data.</text>
</comment>
<dbReference type="InterPro" id="IPR029063">
    <property type="entry name" value="SAM-dependent_MTases_sf"/>
</dbReference>
<evidence type="ECO:0000256" key="2">
    <source>
        <dbReference type="ARBA" id="ARBA00022679"/>
    </source>
</evidence>
<feature type="domain" description="Protein arginine N-methyltransferase" evidence="4">
    <location>
        <begin position="6"/>
        <end position="89"/>
    </location>
</feature>
<accession>A0ABU6UV57</accession>
<dbReference type="PANTHER" id="PTHR11006:SF73">
    <property type="entry name" value="PROTEIN ARGININE N-METHYLTRANSFERASE 6"/>
    <property type="match status" value="1"/>
</dbReference>
<dbReference type="PANTHER" id="PTHR11006">
    <property type="entry name" value="PROTEIN ARGININE N-METHYLTRANSFERASE"/>
    <property type="match status" value="1"/>
</dbReference>
<dbReference type="Pfam" id="PF22528">
    <property type="entry name" value="PRMT_C"/>
    <property type="match status" value="1"/>
</dbReference>
<evidence type="ECO:0000256" key="3">
    <source>
        <dbReference type="ARBA" id="ARBA00022691"/>
    </source>
</evidence>
<evidence type="ECO:0000313" key="5">
    <source>
        <dbReference type="EMBL" id="MED6164744.1"/>
    </source>
</evidence>
<dbReference type="SUPFAM" id="SSF53335">
    <property type="entry name" value="S-adenosyl-L-methionine-dependent methyltransferases"/>
    <property type="match status" value="1"/>
</dbReference>
<keyword evidence="2" id="KW-0808">Transferase</keyword>
<dbReference type="InterPro" id="IPR025799">
    <property type="entry name" value="Arg_MeTrfase"/>
</dbReference>